<dbReference type="Gene3D" id="3.10.450.30">
    <property type="entry name" value="Microbial ribonucleases"/>
    <property type="match status" value="1"/>
</dbReference>
<protein>
    <submittedName>
        <fullName evidence="4">Ribonuclease domain-containing protein</fullName>
    </submittedName>
</protein>
<dbReference type="Pfam" id="PF00545">
    <property type="entry name" value="Ribonuclease"/>
    <property type="match status" value="1"/>
</dbReference>
<dbReference type="RefSeq" id="WP_377304262.1">
    <property type="nucleotide sequence ID" value="NZ_CP180191.1"/>
</dbReference>
<proteinExistence type="predicted"/>
<dbReference type="InterPro" id="IPR016191">
    <property type="entry name" value="Ribonuclease/ribotoxin"/>
</dbReference>
<comment type="caution">
    <text evidence="4">The sequence shown here is derived from an EMBL/GenBank/DDBJ whole genome shotgun (WGS) entry which is preliminary data.</text>
</comment>
<feature type="region of interest" description="Disordered" evidence="3">
    <location>
        <begin position="1"/>
        <end position="26"/>
    </location>
</feature>
<gene>
    <name evidence="4" type="ORF">ACFOEN_09310</name>
</gene>
<keyword evidence="2" id="KW-0378">Hydrolase</keyword>
<keyword evidence="5" id="KW-1185">Reference proteome</keyword>
<evidence type="ECO:0000256" key="2">
    <source>
        <dbReference type="ARBA" id="ARBA00022801"/>
    </source>
</evidence>
<dbReference type="SUPFAM" id="SSF53933">
    <property type="entry name" value="Microbial ribonucleases"/>
    <property type="match status" value="1"/>
</dbReference>
<dbReference type="EMBL" id="JBHRTI010000004">
    <property type="protein sequence ID" value="MFC3147838.1"/>
    <property type="molecule type" value="Genomic_DNA"/>
</dbReference>
<accession>A0ABV7H502</accession>
<organism evidence="4 5">
    <name type="scientific">Piscinibacterium candidicorallinum</name>
    <dbReference type="NCBI Taxonomy" id="1793872"/>
    <lineage>
        <taxon>Bacteria</taxon>
        <taxon>Pseudomonadati</taxon>
        <taxon>Pseudomonadota</taxon>
        <taxon>Betaproteobacteria</taxon>
        <taxon>Burkholderiales</taxon>
        <taxon>Piscinibacterium</taxon>
    </lineage>
</organism>
<sequence>MAAVQARETPEKPAAPASMPTIAVADLPREGRKTLELIKKGGPFPYNKDGTTFHNRERLLPRQPRGYYSEYTVRTPFSRDRGARRIVAGKGSTGDPATSGEYYYTADHYRSFARIKE</sequence>
<name>A0ABV7H502_9BURK</name>
<evidence type="ECO:0000313" key="4">
    <source>
        <dbReference type="EMBL" id="MFC3147838.1"/>
    </source>
</evidence>
<dbReference type="Proteomes" id="UP001595556">
    <property type="component" value="Unassembled WGS sequence"/>
</dbReference>
<reference evidence="5" key="1">
    <citation type="journal article" date="2019" name="Int. J. Syst. Evol. Microbiol.">
        <title>The Global Catalogue of Microorganisms (GCM) 10K type strain sequencing project: providing services to taxonomists for standard genome sequencing and annotation.</title>
        <authorList>
            <consortium name="The Broad Institute Genomics Platform"/>
            <consortium name="The Broad Institute Genome Sequencing Center for Infectious Disease"/>
            <person name="Wu L."/>
            <person name="Ma J."/>
        </authorList>
    </citation>
    <scope>NUCLEOTIDE SEQUENCE [LARGE SCALE GENOMIC DNA]</scope>
    <source>
        <strain evidence="5">KCTC 52168</strain>
    </source>
</reference>
<evidence type="ECO:0000256" key="3">
    <source>
        <dbReference type="SAM" id="MobiDB-lite"/>
    </source>
</evidence>
<evidence type="ECO:0000313" key="5">
    <source>
        <dbReference type="Proteomes" id="UP001595556"/>
    </source>
</evidence>
<keyword evidence="1" id="KW-0540">Nuclease</keyword>
<dbReference type="InterPro" id="IPR000026">
    <property type="entry name" value="N1-like"/>
</dbReference>
<evidence type="ECO:0000256" key="1">
    <source>
        <dbReference type="ARBA" id="ARBA00022722"/>
    </source>
</evidence>